<dbReference type="RefSeq" id="YP_009802044.1">
    <property type="nucleotide sequence ID" value="NC_047977.1"/>
</dbReference>
<dbReference type="KEGG" id="vg:54992573"/>
<name>A0A2U8UUM3_9CAUD</name>
<dbReference type="Proteomes" id="UP000247284">
    <property type="component" value="Segment"/>
</dbReference>
<keyword evidence="2" id="KW-1185">Reference proteome</keyword>
<proteinExistence type="predicted"/>
<accession>A0A2U8UUM3</accession>
<dbReference type="GeneID" id="54992573"/>
<evidence type="ECO:0000313" key="1">
    <source>
        <dbReference type="EMBL" id="AWN07777.1"/>
    </source>
</evidence>
<dbReference type="EMBL" id="MH183162">
    <property type="protein sequence ID" value="AWN07777.1"/>
    <property type="molecule type" value="Genomic_DNA"/>
</dbReference>
<organism evidence="1 2">
    <name type="scientific">Microbacterium phage Hendrix</name>
    <dbReference type="NCBI Taxonomy" id="2182341"/>
    <lineage>
        <taxon>Viruses</taxon>
        <taxon>Duplodnaviria</taxon>
        <taxon>Heunggongvirae</taxon>
        <taxon>Uroviricota</taxon>
        <taxon>Caudoviricetes</taxon>
        <taxon>Rogerhendrixvirus</taxon>
        <taxon>Rogerhendrixvirus hendrix</taxon>
    </lineage>
</organism>
<gene>
    <name evidence="1" type="primary">106</name>
    <name evidence="1" type="ORF">PBI_HENDRIX_106</name>
</gene>
<evidence type="ECO:0000313" key="2">
    <source>
        <dbReference type="Proteomes" id="UP000247284"/>
    </source>
</evidence>
<protein>
    <submittedName>
        <fullName evidence="1">Uncharacterized protein</fullName>
    </submittedName>
</protein>
<sequence>MSAAEGRLTPAMAIQQLKLAIDSSIHGSLDADIIPEESTGVYFEVDEVGDTYVNVTVEDHVEDGDPVSLQILIKEGWAQP</sequence>
<reference evidence="1 2" key="1">
    <citation type="submission" date="2018-04" db="EMBL/GenBank/DDBJ databases">
        <authorList>
            <person name="Stanton A.-C.J."/>
            <person name="Garlena R.A."/>
            <person name="Russell D.A."/>
            <person name="Pope W.H."/>
            <person name="Jacobs-Sera D."/>
            <person name="Hatfull G.F."/>
        </authorList>
    </citation>
    <scope>NUCLEOTIDE SEQUENCE [LARGE SCALE GENOMIC DNA]</scope>
</reference>